<gene>
    <name evidence="2" type="ORF">NPIL_56411</name>
</gene>
<feature type="compositionally biased region" description="Basic and acidic residues" evidence="1">
    <location>
        <begin position="1483"/>
        <end position="1496"/>
    </location>
</feature>
<feature type="region of interest" description="Disordered" evidence="1">
    <location>
        <begin position="2234"/>
        <end position="2260"/>
    </location>
</feature>
<feature type="compositionally biased region" description="Basic and acidic residues" evidence="1">
    <location>
        <begin position="1463"/>
        <end position="1472"/>
    </location>
</feature>
<feature type="region of interest" description="Disordered" evidence="1">
    <location>
        <begin position="1612"/>
        <end position="1644"/>
    </location>
</feature>
<sequence>MDDNSSISDNAYHDNGDTQNALILRKYGSENSEFDILRKRLLQFLARANPSPKINKTLLNNIFKSASIWIDEHDNSSISDSTYHDNGDIQNSLVLRKYGSENSELGILRKRPLQSLGRTKKKEQHFEISEKDNFHGAFQILVRESSLETSTTTQSSNFYKSLPFTNNIGKIVSGNKGQIIDVGKLINDDLEWTLPILKKVDIYNPGKRGNFDKAFYIQQKEKSANGTNDLKHSSRSETSNRMNYKHFKSNSERLLFTEVFNLGSREDFYGAFQLKQRPDFVTVANNKLMRKKMIDKISFDKIKGKRNKLQTSSLRADKTPTQNGDKLTFRVTDENFRVANVKNLNSRKKSKMHEISENKFNGSNLTFKGMETLRSLSEPSRKTLRKPYIKFPKNQSNLAVKKRLKNIPTKRSHLKTWRDVIQNPFPGKNKVIYKSVVEVSSVATGKISSRQKKIDEKSKVIPHKNTKDKLRTIKTEVKNPKRIQSNKLQVKHWKEANHKILKENQEESKENYISPVNYISPRHWEELQKDLLGKDTKKIINTYDNVNQFARKDKILSTMKKVKSYSFGLPTENPDAALNEIHVDLENIPSQRVDKRRWNGKMQIPTKEKIEVDHKNRVKLIPGNTGSISFSSINPEERLKQIFVTLPLQNLNEIQIYNELIKENITKTPYQEHYKYKDTIQDGKQKKGFNKNVNLYSVKSYERSSKYRKANPPINEAQIERNNLKEVPSIDIPLKKWKVTNPKSDTFYTIMNSDISPSNNFVTNTSEKSYNQVLKYKKYPNKKKWILADINEHSTLQTESGEQENLYNDPNFHYYTIKGTGIFYPDTFVTAPSNASYRKKGKYVKRPIPLTPQSFEDKKSRNYSLRFGQTNYESVRKNIPTNRNEQSTSRTLIGEQEKLYNDSDFNYYSIKNIEITTNMFEYDTIRSSKKSLKKEIPGSQEEGIIYNFTVGKEYEDAMKFNSNLRNYHNFSAMANKIKQNFPHNAPFLGNEFTSKNPLYIHFVDNSKFYQGKHEKKIPLSNSVTDNALLVHYDPNALKGKNLRNEIDKHKEPILKSNFRGIETKSMIDKNNYHPPKESKESYWWYKFTASPTASHFLNTNSFIKFEPKNFKENVLKKPLIVEDTISRKNLKELTNFKKNLPMRGDFKISPPDTFTSPHANIKNMIRMQSERDKNNFYLPIKSDGKFSKENYWWHKFIATPTTFPIIPVDDFQNKDLSTNSLVENLYFRSGRLFDQQLKLPTKTLDQPTTVSNFINNLFELLIKEEAKDLNKDKELILAAKGKDSNESLIFKDDFIKLTYNSEGKLNDIDKNIFKRNFNSTLFRRNGSDPENEKNKETTSVRTENHSPVEKENEKPFQNNWTENYIDKLLLKFLNEEKQVMQKRKTLERSTEHTRISNEMPSTKTINKNTSKTSVTTTFMVTHKNIYETRDKVFKSNVGNIFEKANKNVPKIWAENKSNTIHKNSSETSDKNKINTNGGSSSKKIVEKGSKNSDKNSLKRGINYASKYLNRKELKTVNKNASKIRGKNKFKSTDKNMYKTNLKNKYKKNVKKSFKTSYKKRRKTTDNASENVKRNKSKILHKNSSKIRDENKFKESDQNRYITSNISKSKIGSIRVSKTSAKNTSKPINRNKSNNINKNTSKSRRKKEFKIIKNVSNEMDILLSRNFESSEILDVEKKFEKQNSNTKKPKISKKRKNILNKKKNLETNVSTSKRRRKQKFKVNETPQNVLNQENIFKNSTSEMKHIKSILKTIYKQDNQSENLATERKYYISRSENTEEIPVDYALFQNQTNQEKLNIVTSAESKYNILKDTDEYKGDFSIHIKDEISGTNSTAQKRGKATAAENEDAKSYTTKEMFSSNFNPETLLINLNSDTGYNKSRAVSNHVEDLSSHFWNSTAETKYNSLITRNEKDNQSFTMSNSFSSNLNQVTGQIKIRTESTYNTPTIKSENKFSDYVFFRNGEKILKAKMQSSEYLKITPERKDDNRSDGNPTESYFHSINLDQKKQLIKTTTERENTENADGYQLNYSTETLTSEDFNHQLLLLNSSAKSRYTTSKTKENNIGGLFSKKESKVIERKNRKQIKKKIPNSEAANSYNLSTKNTEENSQNNIDEGLFSGGVNRDNLSKYLKPRKKHRLPTQIYPKEEPFNIKNMLKKHKLTKTTRHKETSKDLNLENLTTEIGNILLTQNLSLEVEPSTLTTKFERYKSRKTIRRKETSKHLNQEILTSDIGYVLPTQNQETEFEPATRRKTSKKHKSRKTAR</sequence>
<feature type="region of interest" description="Disordered" evidence="1">
    <location>
        <begin position="1975"/>
        <end position="1997"/>
    </location>
</feature>
<feature type="compositionally biased region" description="Polar residues" evidence="1">
    <location>
        <begin position="1987"/>
        <end position="1997"/>
    </location>
</feature>
<comment type="caution">
    <text evidence="2">The sequence shown here is derived from an EMBL/GenBank/DDBJ whole genome shotgun (WGS) entry which is preliminary data.</text>
</comment>
<evidence type="ECO:0000313" key="3">
    <source>
        <dbReference type="Proteomes" id="UP000887013"/>
    </source>
</evidence>
<feature type="compositionally biased region" description="Polar residues" evidence="1">
    <location>
        <begin position="1473"/>
        <end position="1482"/>
    </location>
</feature>
<dbReference type="OrthoDB" id="6437934at2759"/>
<feature type="region of interest" description="Disordered" evidence="1">
    <location>
        <begin position="1459"/>
        <end position="1498"/>
    </location>
</feature>
<feature type="region of interest" description="Disordered" evidence="1">
    <location>
        <begin position="1383"/>
        <end position="1408"/>
    </location>
</feature>
<feature type="region of interest" description="Disordered" evidence="1">
    <location>
        <begin position="1551"/>
        <end position="1570"/>
    </location>
</feature>
<name>A0A8X6NZI4_NEPPI</name>
<feature type="region of interest" description="Disordered" evidence="1">
    <location>
        <begin position="1321"/>
        <end position="1353"/>
    </location>
</feature>
<feature type="compositionally biased region" description="Basic and acidic residues" evidence="1">
    <location>
        <begin position="1977"/>
        <end position="1986"/>
    </location>
</feature>
<dbReference type="Proteomes" id="UP000887013">
    <property type="component" value="Unassembled WGS sequence"/>
</dbReference>
<feature type="compositionally biased region" description="Basic residues" evidence="1">
    <location>
        <begin position="2246"/>
        <end position="2260"/>
    </location>
</feature>
<protein>
    <submittedName>
        <fullName evidence="2">Uncharacterized protein</fullName>
    </submittedName>
</protein>
<feature type="region of interest" description="Disordered" evidence="1">
    <location>
        <begin position="2096"/>
        <end position="2116"/>
    </location>
</feature>
<evidence type="ECO:0000256" key="1">
    <source>
        <dbReference type="SAM" id="MobiDB-lite"/>
    </source>
</evidence>
<dbReference type="EMBL" id="BMAW01109703">
    <property type="protein sequence ID" value="GFT39763.1"/>
    <property type="molecule type" value="Genomic_DNA"/>
</dbReference>
<proteinExistence type="predicted"/>
<feature type="compositionally biased region" description="Basic and acidic residues" evidence="1">
    <location>
        <begin position="1383"/>
        <end position="1395"/>
    </location>
</feature>
<reference evidence="2" key="1">
    <citation type="submission" date="2020-08" db="EMBL/GenBank/DDBJ databases">
        <title>Multicomponent nature underlies the extraordinary mechanical properties of spider dragline silk.</title>
        <authorList>
            <person name="Kono N."/>
            <person name="Nakamura H."/>
            <person name="Mori M."/>
            <person name="Yoshida Y."/>
            <person name="Ohtoshi R."/>
            <person name="Malay A.D."/>
            <person name="Moran D.A.P."/>
            <person name="Tomita M."/>
            <person name="Numata K."/>
            <person name="Arakawa K."/>
        </authorList>
    </citation>
    <scope>NUCLEOTIDE SEQUENCE</scope>
</reference>
<feature type="compositionally biased region" description="Polar residues" evidence="1">
    <location>
        <begin position="2096"/>
        <end position="2109"/>
    </location>
</feature>
<organism evidence="2 3">
    <name type="scientific">Nephila pilipes</name>
    <name type="common">Giant wood spider</name>
    <name type="synonym">Nephila maculata</name>
    <dbReference type="NCBI Taxonomy" id="299642"/>
    <lineage>
        <taxon>Eukaryota</taxon>
        <taxon>Metazoa</taxon>
        <taxon>Ecdysozoa</taxon>
        <taxon>Arthropoda</taxon>
        <taxon>Chelicerata</taxon>
        <taxon>Arachnida</taxon>
        <taxon>Araneae</taxon>
        <taxon>Araneomorphae</taxon>
        <taxon>Entelegynae</taxon>
        <taxon>Araneoidea</taxon>
        <taxon>Nephilidae</taxon>
        <taxon>Nephila</taxon>
    </lineage>
</organism>
<feature type="compositionally biased region" description="Basic and acidic residues" evidence="1">
    <location>
        <begin position="1325"/>
        <end position="1353"/>
    </location>
</feature>
<evidence type="ECO:0000313" key="2">
    <source>
        <dbReference type="EMBL" id="GFT39763.1"/>
    </source>
</evidence>
<keyword evidence="3" id="KW-1185">Reference proteome</keyword>
<feature type="compositionally biased region" description="Basic residues" evidence="1">
    <location>
        <begin position="1551"/>
        <end position="1562"/>
    </location>
</feature>
<accession>A0A8X6NZI4</accession>
<feature type="non-terminal residue" evidence="2">
    <location>
        <position position="2260"/>
    </location>
</feature>
<feature type="compositionally biased region" description="Low complexity" evidence="1">
    <location>
        <begin position="1624"/>
        <end position="1639"/>
    </location>
</feature>
<feature type="compositionally biased region" description="Polar residues" evidence="1">
    <location>
        <begin position="1612"/>
        <end position="1623"/>
    </location>
</feature>